<protein>
    <submittedName>
        <fullName evidence="1">Uncharacterized protein</fullName>
    </submittedName>
</protein>
<dbReference type="RefSeq" id="WP_359791072.1">
    <property type="nucleotide sequence ID" value="NZ_JBEYBN010000041.1"/>
</dbReference>
<evidence type="ECO:0000313" key="2">
    <source>
        <dbReference type="Proteomes" id="UP001550603"/>
    </source>
</evidence>
<proteinExistence type="predicted"/>
<dbReference type="Proteomes" id="UP001550603">
    <property type="component" value="Unassembled WGS sequence"/>
</dbReference>
<organism evidence="1 2">
    <name type="scientific">Streptomyces olindensis</name>
    <dbReference type="NCBI Taxonomy" id="358823"/>
    <lineage>
        <taxon>Bacteria</taxon>
        <taxon>Bacillati</taxon>
        <taxon>Actinomycetota</taxon>
        <taxon>Actinomycetes</taxon>
        <taxon>Kitasatosporales</taxon>
        <taxon>Streptomycetaceae</taxon>
        <taxon>Streptomyces</taxon>
    </lineage>
</organism>
<sequence>MVPLIEELEAGSRSPAVHGAHSKVSLERVDAVTSLTVHQATAADLAEGHTRALGNREFVSTMSEM</sequence>
<accession>A0ABV2Y0S8</accession>
<comment type="caution">
    <text evidence="1">The sequence shown here is derived from an EMBL/GenBank/DDBJ whole genome shotgun (WGS) entry which is preliminary data.</text>
</comment>
<reference evidence="1 2" key="1">
    <citation type="submission" date="2024-06" db="EMBL/GenBank/DDBJ databases">
        <title>The Natural Products Discovery Center: Release of the First 8490 Sequenced Strains for Exploring Actinobacteria Biosynthetic Diversity.</title>
        <authorList>
            <person name="Kalkreuter E."/>
            <person name="Kautsar S.A."/>
            <person name="Yang D."/>
            <person name="Bader C.D."/>
            <person name="Teijaro C.N."/>
            <person name="Fluegel L."/>
            <person name="Davis C.M."/>
            <person name="Simpson J.R."/>
            <person name="Lauterbach L."/>
            <person name="Steele A.D."/>
            <person name="Gui C."/>
            <person name="Meng S."/>
            <person name="Li G."/>
            <person name="Viehrig K."/>
            <person name="Ye F."/>
            <person name="Su P."/>
            <person name="Kiefer A.F."/>
            <person name="Nichols A."/>
            <person name="Cepeda A.J."/>
            <person name="Yan W."/>
            <person name="Fan B."/>
            <person name="Jiang Y."/>
            <person name="Adhikari A."/>
            <person name="Zheng C.-J."/>
            <person name="Schuster L."/>
            <person name="Cowan T.M."/>
            <person name="Smanski M.J."/>
            <person name="Chevrette M.G."/>
            <person name="De Carvalho L.P.S."/>
            <person name="Shen B."/>
        </authorList>
    </citation>
    <scope>NUCLEOTIDE SEQUENCE [LARGE SCALE GENOMIC DNA]</scope>
    <source>
        <strain evidence="1 2">NPDC019583</strain>
    </source>
</reference>
<gene>
    <name evidence="1" type="ORF">ABZ568_25880</name>
</gene>
<evidence type="ECO:0000313" key="1">
    <source>
        <dbReference type="EMBL" id="MEU2269770.1"/>
    </source>
</evidence>
<dbReference type="EMBL" id="JBEYBN010000041">
    <property type="protein sequence ID" value="MEU2269770.1"/>
    <property type="molecule type" value="Genomic_DNA"/>
</dbReference>
<keyword evidence="2" id="KW-1185">Reference proteome</keyword>
<name>A0ABV2Y0S8_9ACTN</name>